<dbReference type="Gene3D" id="1.10.390.10">
    <property type="entry name" value="Neutral Protease Domain 2"/>
    <property type="match status" value="1"/>
</dbReference>
<dbReference type="InterPro" id="IPR027268">
    <property type="entry name" value="Peptidase_M4/M1_CTD_sf"/>
</dbReference>
<sequence length="298" mass="34971">MNRLTYAILCILVLTACSNETTVPKKKNSPNENTYTEKTEENIVITKDKKITFEIFNTIGVPQQKVDSIKEEILSSYEVVHQSIKPDYVPSEKINVFLLEGNQVSWGLRSEIKLYSIRTNKYPLVHEMTHTLLGYGDNFDSSKGYFTQEGYATFMENKYGKQSYPEHKMMKYFIDNNKAIPLFKLIDVNKDDELFRPTLLDYKDYTLQWISYTHSGSFVTYLIDTYGIEKFEQIYNKDNLLERLQKVYGKTVDELENDWLNYIQQYVTELTTEDKMKIDGFYDMNSAIGLIDIDVFKR</sequence>
<dbReference type="SUPFAM" id="SSF55486">
    <property type="entry name" value="Metalloproteases ('zincins'), catalytic domain"/>
    <property type="match status" value="1"/>
</dbReference>
<protein>
    <recommendedName>
        <fullName evidence="3">Peptidase MA-like domain-containing protein</fullName>
    </recommendedName>
</protein>
<reference evidence="2" key="1">
    <citation type="submission" date="2019-08" db="EMBL/GenBank/DDBJ databases">
        <authorList>
            <person name="Zheng X."/>
        </authorList>
    </citation>
    <scope>NUCLEOTIDE SEQUENCE [LARGE SCALE GENOMIC DNA]</scope>
    <source>
        <strain evidence="2">FJAT-25496</strain>
    </source>
</reference>
<dbReference type="KEGG" id="bda:FSZ17_01370"/>
<evidence type="ECO:0000313" key="2">
    <source>
        <dbReference type="Proteomes" id="UP000321555"/>
    </source>
</evidence>
<evidence type="ECO:0008006" key="3">
    <source>
        <dbReference type="Google" id="ProtNLM"/>
    </source>
</evidence>
<dbReference type="Proteomes" id="UP000321555">
    <property type="component" value="Chromosome"/>
</dbReference>
<dbReference type="EMBL" id="CP042593">
    <property type="protein sequence ID" value="QED46063.1"/>
    <property type="molecule type" value="Genomic_DNA"/>
</dbReference>
<dbReference type="RefSeq" id="WP_057776135.1">
    <property type="nucleotide sequence ID" value="NZ_CP042593.1"/>
</dbReference>
<organism evidence="1 2">
    <name type="scientific">Cytobacillus dafuensis</name>
    <name type="common">Bacillus dafuensis</name>
    <dbReference type="NCBI Taxonomy" id="1742359"/>
    <lineage>
        <taxon>Bacteria</taxon>
        <taxon>Bacillati</taxon>
        <taxon>Bacillota</taxon>
        <taxon>Bacilli</taxon>
        <taxon>Bacillales</taxon>
        <taxon>Bacillaceae</taxon>
        <taxon>Cytobacillus</taxon>
    </lineage>
</organism>
<dbReference type="AlphaFoldDB" id="A0A5B8Z1E6"/>
<dbReference type="PROSITE" id="PS51257">
    <property type="entry name" value="PROKAR_LIPOPROTEIN"/>
    <property type="match status" value="1"/>
</dbReference>
<name>A0A5B8Z1E6_CYTDA</name>
<evidence type="ECO:0000313" key="1">
    <source>
        <dbReference type="EMBL" id="QED46063.1"/>
    </source>
</evidence>
<dbReference type="OrthoDB" id="1947591at2"/>
<accession>A0A5B8Z1E6</accession>
<proteinExistence type="predicted"/>
<gene>
    <name evidence="1" type="ORF">FSZ17_01370</name>
</gene>
<dbReference type="STRING" id="1742359.GCA_001439625_01088"/>
<keyword evidence="2" id="KW-1185">Reference proteome</keyword>